<comment type="caution">
    <text evidence="1">The sequence shown here is derived from an EMBL/GenBank/DDBJ whole genome shotgun (WGS) entry which is preliminary data.</text>
</comment>
<dbReference type="EMBL" id="LAZR01006306">
    <property type="protein sequence ID" value="KKM93141.1"/>
    <property type="molecule type" value="Genomic_DNA"/>
</dbReference>
<protein>
    <submittedName>
        <fullName evidence="1">Uncharacterized protein</fullName>
    </submittedName>
</protein>
<reference evidence="1" key="1">
    <citation type="journal article" date="2015" name="Nature">
        <title>Complex archaea that bridge the gap between prokaryotes and eukaryotes.</title>
        <authorList>
            <person name="Spang A."/>
            <person name="Saw J.H."/>
            <person name="Jorgensen S.L."/>
            <person name="Zaremba-Niedzwiedzka K."/>
            <person name="Martijn J."/>
            <person name="Lind A.E."/>
            <person name="van Eijk R."/>
            <person name="Schleper C."/>
            <person name="Guy L."/>
            <person name="Ettema T.J."/>
        </authorList>
    </citation>
    <scope>NUCLEOTIDE SEQUENCE</scope>
</reference>
<gene>
    <name evidence="1" type="ORF">LCGC14_1211410</name>
</gene>
<name>A0A0F9M1B4_9ZZZZ</name>
<organism evidence="1">
    <name type="scientific">marine sediment metagenome</name>
    <dbReference type="NCBI Taxonomy" id="412755"/>
    <lineage>
        <taxon>unclassified sequences</taxon>
        <taxon>metagenomes</taxon>
        <taxon>ecological metagenomes</taxon>
    </lineage>
</organism>
<proteinExistence type="predicted"/>
<dbReference type="AlphaFoldDB" id="A0A0F9M1B4"/>
<sequence length="59" mass="6557">MSRSIENIAADTACKIRVAYVDNKGPLLPIIIEQYVHQAILEGICKALRNVSRMNDAND</sequence>
<accession>A0A0F9M1B4</accession>
<evidence type="ECO:0000313" key="1">
    <source>
        <dbReference type="EMBL" id="KKM93141.1"/>
    </source>
</evidence>